<reference evidence="2" key="1">
    <citation type="submission" date="2021-09" db="EMBL/GenBank/DDBJ databases">
        <title>Genome of Aequorivita sp. strain F64183.</title>
        <authorList>
            <person name="Wang Y."/>
        </authorList>
    </citation>
    <scope>NUCLEOTIDE SEQUENCE</scope>
    <source>
        <strain evidence="2">F64183</strain>
    </source>
</reference>
<evidence type="ECO:0008006" key="4">
    <source>
        <dbReference type="Google" id="ProtNLM"/>
    </source>
</evidence>
<dbReference type="AlphaFoldDB" id="A0A9X1R225"/>
<gene>
    <name evidence="2" type="ORF">K8344_11290</name>
</gene>
<protein>
    <recommendedName>
        <fullName evidence="4">RHS repeat-associated core domain-containing protein</fullName>
    </recommendedName>
</protein>
<dbReference type="NCBIfam" id="TIGR03696">
    <property type="entry name" value="Rhs_assc_core"/>
    <property type="match status" value="1"/>
</dbReference>
<comment type="caution">
    <text evidence="2">The sequence shown here is derived from an EMBL/GenBank/DDBJ whole genome shotgun (WGS) entry which is preliminary data.</text>
</comment>
<dbReference type="Gene3D" id="2.180.10.10">
    <property type="entry name" value="RHS repeat-associated core"/>
    <property type="match status" value="1"/>
</dbReference>
<dbReference type="RefSeq" id="WP_237608791.1">
    <property type="nucleotide sequence ID" value="NZ_JAIRBB010000011.1"/>
</dbReference>
<proteinExistence type="predicted"/>
<keyword evidence="3" id="KW-1185">Reference proteome</keyword>
<accession>A0A9X1R225</accession>
<dbReference type="InterPro" id="IPR022385">
    <property type="entry name" value="Rhs_assc_core"/>
</dbReference>
<sequence length="332" mass="36774">MVFKTTNSYRLDNVASDEGGTTERNAYLKEEFDINTYDFGARNYDPTLGRWMNIDPLAEAMRRHSPYNYAFNNPIYFIDPDGMMPTDSYGMKFDTSFNDVIGSTGDLNVRSFDEDGNTLDFVTVNDKQGVDLHADGTLEKNNLQTRGDIISNTNGTDGSESLRSSPPNKWQKIFRAMRNAANAASYSSGIAGMTQIGMIEYRQALPLENKISTFGKFSSIYKGVGTVRRVGGNIGYFAAALNMHMDYSEMTSNNITTTKFAYRTTSTFASIFTTAYVGAKVGGPWGAAAGTLVGGATMGLEIFHDWWDNNITPQINRSFQFDIQGLMQGFKP</sequence>
<name>A0A9X1R225_9FLAO</name>
<dbReference type="EMBL" id="JAIRBB010000011">
    <property type="protein sequence ID" value="MCG2431705.1"/>
    <property type="molecule type" value="Genomic_DNA"/>
</dbReference>
<organism evidence="2 3">
    <name type="scientific">Aequorivita xiaoshiensis</name>
    <dbReference type="NCBI Taxonomy" id="2874476"/>
    <lineage>
        <taxon>Bacteria</taxon>
        <taxon>Pseudomonadati</taxon>
        <taxon>Bacteroidota</taxon>
        <taxon>Flavobacteriia</taxon>
        <taxon>Flavobacteriales</taxon>
        <taxon>Flavobacteriaceae</taxon>
        <taxon>Aequorivita</taxon>
    </lineage>
</organism>
<evidence type="ECO:0000256" key="1">
    <source>
        <dbReference type="SAM" id="MobiDB-lite"/>
    </source>
</evidence>
<feature type="region of interest" description="Disordered" evidence="1">
    <location>
        <begin position="147"/>
        <end position="166"/>
    </location>
</feature>
<dbReference type="Proteomes" id="UP001139462">
    <property type="component" value="Unassembled WGS sequence"/>
</dbReference>
<evidence type="ECO:0000313" key="3">
    <source>
        <dbReference type="Proteomes" id="UP001139462"/>
    </source>
</evidence>
<evidence type="ECO:0000313" key="2">
    <source>
        <dbReference type="EMBL" id="MCG2431705.1"/>
    </source>
</evidence>